<geneLocation type="plasmid" evidence="1 2">
    <name>unnamed1</name>
</geneLocation>
<dbReference type="Proteomes" id="UP000239326">
    <property type="component" value="Plasmid unnamed1"/>
</dbReference>
<keyword evidence="2" id="KW-1185">Reference proteome</keyword>
<dbReference type="KEGG" id="simp:C6571_18150"/>
<dbReference type="AlphaFoldDB" id="A0A2S0N5D9"/>
<reference evidence="1 2" key="1">
    <citation type="submission" date="2018-03" db="EMBL/GenBank/DDBJ databases">
        <title>Genome sequencing of Simplicispira sp.</title>
        <authorList>
            <person name="Kim S.-J."/>
            <person name="Heo J."/>
            <person name="Kwon S.-W."/>
        </authorList>
    </citation>
    <scope>NUCLEOTIDE SEQUENCE [LARGE SCALE GENOMIC DNA]</scope>
    <source>
        <strain evidence="1 2">SC1-8</strain>
        <plasmid evidence="1 2">unnamed1</plasmid>
    </source>
</reference>
<proteinExistence type="predicted"/>
<accession>A0A2S0N5D9</accession>
<organism evidence="1 2">
    <name type="scientific">Simplicispira suum</name>
    <dbReference type="NCBI Taxonomy" id="2109915"/>
    <lineage>
        <taxon>Bacteria</taxon>
        <taxon>Pseudomonadati</taxon>
        <taxon>Pseudomonadota</taxon>
        <taxon>Betaproteobacteria</taxon>
        <taxon>Burkholderiales</taxon>
        <taxon>Comamonadaceae</taxon>
        <taxon>Simplicispira</taxon>
    </lineage>
</organism>
<sequence length="109" mass="11977">MPKMQAKAHKATGLTFEAILDVLADRTVLAANLSPAAPYPQRMLPDKPYRLELGQSSFYVHRGPTMRPLTFNEEQADTAKLSGDRLTMEDAQAFVLDLDLAPAGSCEQN</sequence>
<evidence type="ECO:0000313" key="2">
    <source>
        <dbReference type="Proteomes" id="UP000239326"/>
    </source>
</evidence>
<dbReference type="EMBL" id="CP027670">
    <property type="protein sequence ID" value="AVO43368.1"/>
    <property type="molecule type" value="Genomic_DNA"/>
</dbReference>
<gene>
    <name evidence="1" type="ORF">C6571_18150</name>
</gene>
<protein>
    <submittedName>
        <fullName evidence="1">Uncharacterized protein</fullName>
    </submittedName>
</protein>
<name>A0A2S0N5D9_9BURK</name>
<keyword evidence="1" id="KW-0614">Plasmid</keyword>
<evidence type="ECO:0000313" key="1">
    <source>
        <dbReference type="EMBL" id="AVO43368.1"/>
    </source>
</evidence>